<evidence type="ECO:0000313" key="3">
    <source>
        <dbReference type="EnsemblProtists" id="EKX37462"/>
    </source>
</evidence>
<dbReference type="EMBL" id="JH993059">
    <property type="protein sequence ID" value="EKX37462.1"/>
    <property type="molecule type" value="Genomic_DNA"/>
</dbReference>
<evidence type="ECO:0000313" key="4">
    <source>
        <dbReference type="Proteomes" id="UP000011087"/>
    </source>
</evidence>
<evidence type="ECO:0000256" key="1">
    <source>
        <dbReference type="SAM" id="SignalP"/>
    </source>
</evidence>
<name>L1IMZ0_GUITC</name>
<protein>
    <submittedName>
        <fullName evidence="2 3">Uncharacterized protein</fullName>
    </submittedName>
</protein>
<keyword evidence="1" id="KW-0732">Signal</keyword>
<feature type="signal peptide" evidence="1">
    <location>
        <begin position="1"/>
        <end position="24"/>
    </location>
</feature>
<organism evidence="2">
    <name type="scientific">Guillardia theta (strain CCMP2712)</name>
    <name type="common">Cryptophyte</name>
    <dbReference type="NCBI Taxonomy" id="905079"/>
    <lineage>
        <taxon>Eukaryota</taxon>
        <taxon>Cryptophyceae</taxon>
        <taxon>Pyrenomonadales</taxon>
        <taxon>Geminigeraceae</taxon>
        <taxon>Guillardia</taxon>
    </lineage>
</organism>
<dbReference type="KEGG" id="gtt:GUITHDRAFT_145018"/>
<dbReference type="AlphaFoldDB" id="L1IMZ0"/>
<dbReference type="Proteomes" id="UP000011087">
    <property type="component" value="Unassembled WGS sequence"/>
</dbReference>
<accession>L1IMZ0</accession>
<sequence length="452" mass="50505">MGSSSIKGLLAVCLVSTMAPCTRGFHGFSSSGAGHLLSLSGPQAKQCSTGAKKLVCRVATKPHADEFNYQQSPDQAGVSFVQSIQGEVKSTKRETAVIDNRGNMGIRCRSRRAVGHEIRRRSSIGANAIVQEPILQSVVAQIHNTAIAALECPSKHHDLDFSYSEINRVRDEVATFYNEGQRTMVQLAHLITAVLSEEKFECRSTVTAKSDDGLEFKLTEIVPLSTLTKGAVSMELAENQIDGLAVNSEGAWKPVKVVNHAVEFDALERNNYGLHRVMMHAKPSNELWKQIADSIFEVEDPEARASDDLFDNMYHIRLLVETPEKVEMLHRRIRTLCFRDSELRSLALPVSDKTRQLELISQVDSHHISAVMWKGTGIAIQVQSLDEFYRETELTTMAARSLKEAKREEFFQMLEKSTPVYRFSRDMLHWMLASKAFSAPPSCEFISVNIHP</sequence>
<dbReference type="EnsemblProtists" id="EKX37462">
    <property type="protein sequence ID" value="EKX37462"/>
    <property type="gene ID" value="GUITHDRAFT_145018"/>
</dbReference>
<dbReference type="PaxDb" id="55529-EKX37462"/>
<feature type="chain" id="PRO_5008770269" evidence="1">
    <location>
        <begin position="25"/>
        <end position="452"/>
    </location>
</feature>
<dbReference type="GeneID" id="17294179"/>
<reference evidence="2 4" key="1">
    <citation type="journal article" date="2012" name="Nature">
        <title>Algal genomes reveal evolutionary mosaicism and the fate of nucleomorphs.</title>
        <authorList>
            <consortium name="DOE Joint Genome Institute"/>
            <person name="Curtis B.A."/>
            <person name="Tanifuji G."/>
            <person name="Burki F."/>
            <person name="Gruber A."/>
            <person name="Irimia M."/>
            <person name="Maruyama S."/>
            <person name="Arias M.C."/>
            <person name="Ball S.G."/>
            <person name="Gile G.H."/>
            <person name="Hirakawa Y."/>
            <person name="Hopkins J.F."/>
            <person name="Kuo A."/>
            <person name="Rensing S.A."/>
            <person name="Schmutz J."/>
            <person name="Symeonidi A."/>
            <person name="Elias M."/>
            <person name="Eveleigh R.J."/>
            <person name="Herman E.K."/>
            <person name="Klute M.J."/>
            <person name="Nakayama T."/>
            <person name="Obornik M."/>
            <person name="Reyes-Prieto A."/>
            <person name="Armbrust E.V."/>
            <person name="Aves S.J."/>
            <person name="Beiko R.G."/>
            <person name="Coutinho P."/>
            <person name="Dacks J.B."/>
            <person name="Durnford D.G."/>
            <person name="Fast N.M."/>
            <person name="Green B.R."/>
            <person name="Grisdale C.J."/>
            <person name="Hempel F."/>
            <person name="Henrissat B."/>
            <person name="Hoppner M.P."/>
            <person name="Ishida K."/>
            <person name="Kim E."/>
            <person name="Koreny L."/>
            <person name="Kroth P.G."/>
            <person name="Liu Y."/>
            <person name="Malik S.B."/>
            <person name="Maier U.G."/>
            <person name="McRose D."/>
            <person name="Mock T."/>
            <person name="Neilson J.A."/>
            <person name="Onodera N.T."/>
            <person name="Poole A.M."/>
            <person name="Pritham E.J."/>
            <person name="Richards T.A."/>
            <person name="Rocap G."/>
            <person name="Roy S.W."/>
            <person name="Sarai C."/>
            <person name="Schaack S."/>
            <person name="Shirato S."/>
            <person name="Slamovits C.H."/>
            <person name="Spencer D.F."/>
            <person name="Suzuki S."/>
            <person name="Worden A.Z."/>
            <person name="Zauner S."/>
            <person name="Barry K."/>
            <person name="Bell C."/>
            <person name="Bharti A.K."/>
            <person name="Crow J.A."/>
            <person name="Grimwood J."/>
            <person name="Kramer R."/>
            <person name="Lindquist E."/>
            <person name="Lucas S."/>
            <person name="Salamov A."/>
            <person name="McFadden G.I."/>
            <person name="Lane C.E."/>
            <person name="Keeling P.J."/>
            <person name="Gray M.W."/>
            <person name="Grigoriev I.V."/>
            <person name="Archibald J.M."/>
        </authorList>
    </citation>
    <scope>NUCLEOTIDE SEQUENCE</scope>
    <source>
        <strain evidence="2 4">CCMP2712</strain>
    </source>
</reference>
<reference evidence="4" key="2">
    <citation type="submission" date="2012-11" db="EMBL/GenBank/DDBJ databases">
        <authorList>
            <person name="Kuo A."/>
            <person name="Curtis B.A."/>
            <person name="Tanifuji G."/>
            <person name="Burki F."/>
            <person name="Gruber A."/>
            <person name="Irimia M."/>
            <person name="Maruyama S."/>
            <person name="Arias M.C."/>
            <person name="Ball S.G."/>
            <person name="Gile G.H."/>
            <person name="Hirakawa Y."/>
            <person name="Hopkins J.F."/>
            <person name="Rensing S.A."/>
            <person name="Schmutz J."/>
            <person name="Symeonidi A."/>
            <person name="Elias M."/>
            <person name="Eveleigh R.J."/>
            <person name="Herman E.K."/>
            <person name="Klute M.J."/>
            <person name="Nakayama T."/>
            <person name="Obornik M."/>
            <person name="Reyes-Prieto A."/>
            <person name="Armbrust E.V."/>
            <person name="Aves S.J."/>
            <person name="Beiko R.G."/>
            <person name="Coutinho P."/>
            <person name="Dacks J.B."/>
            <person name="Durnford D.G."/>
            <person name="Fast N.M."/>
            <person name="Green B.R."/>
            <person name="Grisdale C."/>
            <person name="Hempe F."/>
            <person name="Henrissat B."/>
            <person name="Hoppner M.P."/>
            <person name="Ishida K.-I."/>
            <person name="Kim E."/>
            <person name="Koreny L."/>
            <person name="Kroth P.G."/>
            <person name="Liu Y."/>
            <person name="Malik S.-B."/>
            <person name="Maier U.G."/>
            <person name="McRose D."/>
            <person name="Mock T."/>
            <person name="Neilson J.A."/>
            <person name="Onodera N.T."/>
            <person name="Poole A.M."/>
            <person name="Pritham E.J."/>
            <person name="Richards T.A."/>
            <person name="Rocap G."/>
            <person name="Roy S.W."/>
            <person name="Sarai C."/>
            <person name="Schaack S."/>
            <person name="Shirato S."/>
            <person name="Slamovits C.H."/>
            <person name="Spencer D.F."/>
            <person name="Suzuki S."/>
            <person name="Worden A.Z."/>
            <person name="Zauner S."/>
            <person name="Barry K."/>
            <person name="Bell C."/>
            <person name="Bharti A.K."/>
            <person name="Crow J.A."/>
            <person name="Grimwood J."/>
            <person name="Kramer R."/>
            <person name="Lindquist E."/>
            <person name="Lucas S."/>
            <person name="Salamov A."/>
            <person name="McFadden G.I."/>
            <person name="Lane C.E."/>
            <person name="Keeling P.J."/>
            <person name="Gray M.W."/>
            <person name="Grigoriev I.V."/>
            <person name="Archibald J.M."/>
        </authorList>
    </citation>
    <scope>NUCLEOTIDE SEQUENCE</scope>
    <source>
        <strain evidence="4">CCMP2712</strain>
    </source>
</reference>
<reference evidence="3" key="3">
    <citation type="submission" date="2015-06" db="UniProtKB">
        <authorList>
            <consortium name="EnsemblProtists"/>
        </authorList>
    </citation>
    <scope>IDENTIFICATION</scope>
</reference>
<proteinExistence type="predicted"/>
<gene>
    <name evidence="2" type="ORF">GUITHDRAFT_145018</name>
</gene>
<dbReference type="HOGENOM" id="CLU_606160_0_0_1"/>
<dbReference type="OMA" id="SPLWMVT"/>
<evidence type="ECO:0000313" key="2">
    <source>
        <dbReference type="EMBL" id="EKX37462.1"/>
    </source>
</evidence>
<keyword evidence="4" id="KW-1185">Reference proteome</keyword>
<dbReference type="RefSeq" id="XP_005824442.1">
    <property type="nucleotide sequence ID" value="XM_005824385.1"/>
</dbReference>